<evidence type="ECO:0000313" key="1">
    <source>
        <dbReference type="EMBL" id="RWA10020.1"/>
    </source>
</evidence>
<sequence length="167" mass="19616">MWWKRKKANDSIDILDRLLETPTKYDFFNCRVIELTPEDERVNALVTEFARLCAGDPKTETGDVSFAFEKPSRHSYRISYIAPSRCSLPGIVRDIDAWRLSFQGRNWRLTDTTMVELRKVGLKKNGRSATIHFGEKGRWERHVPNVNLLRRLAIYQSFHIVTNRLIY</sequence>
<keyword evidence="2" id="KW-1185">Reference proteome</keyword>
<dbReference type="AlphaFoldDB" id="A0A439D6I9"/>
<comment type="caution">
    <text evidence="1">The sequence shown here is derived from an EMBL/GenBank/DDBJ whole genome shotgun (WGS) entry which is preliminary data.</text>
</comment>
<gene>
    <name evidence="1" type="ORF">EKO27_g5079</name>
</gene>
<evidence type="ECO:0000313" key="2">
    <source>
        <dbReference type="Proteomes" id="UP000286045"/>
    </source>
</evidence>
<dbReference type="Proteomes" id="UP000286045">
    <property type="component" value="Unassembled WGS sequence"/>
</dbReference>
<protein>
    <submittedName>
        <fullName evidence="1">Uncharacterized protein</fullName>
    </submittedName>
</protein>
<proteinExistence type="predicted"/>
<reference evidence="1 2" key="1">
    <citation type="submission" date="2018-12" db="EMBL/GenBank/DDBJ databases">
        <title>Draft genome sequence of Xylaria grammica IHI A82.</title>
        <authorList>
            <person name="Buettner E."/>
            <person name="Kellner H."/>
        </authorList>
    </citation>
    <scope>NUCLEOTIDE SEQUENCE [LARGE SCALE GENOMIC DNA]</scope>
    <source>
        <strain evidence="1 2">IHI A82</strain>
    </source>
</reference>
<dbReference type="STRING" id="363999.A0A439D6I9"/>
<organism evidence="1 2">
    <name type="scientific">Xylaria grammica</name>
    <dbReference type="NCBI Taxonomy" id="363999"/>
    <lineage>
        <taxon>Eukaryota</taxon>
        <taxon>Fungi</taxon>
        <taxon>Dikarya</taxon>
        <taxon>Ascomycota</taxon>
        <taxon>Pezizomycotina</taxon>
        <taxon>Sordariomycetes</taxon>
        <taxon>Xylariomycetidae</taxon>
        <taxon>Xylariales</taxon>
        <taxon>Xylariaceae</taxon>
        <taxon>Xylaria</taxon>
    </lineage>
</organism>
<dbReference type="EMBL" id="RYZI01000130">
    <property type="protein sequence ID" value="RWA10020.1"/>
    <property type="molecule type" value="Genomic_DNA"/>
</dbReference>
<accession>A0A439D6I9</accession>
<name>A0A439D6I9_9PEZI</name>